<keyword evidence="3" id="KW-1185">Reference proteome</keyword>
<keyword evidence="1" id="KW-0472">Membrane</keyword>
<evidence type="ECO:0000313" key="2">
    <source>
        <dbReference type="EMBL" id="GAU40337.1"/>
    </source>
</evidence>
<sequence length="67" mass="7521">MEGTVLQGVADSTGMGITGMEIDHTVESDKAQWHLGLGLYTFMDVGGLLLIVVIIRYRVIERWQRSR</sequence>
<dbReference type="EMBL" id="DF973801">
    <property type="protein sequence ID" value="GAU40337.1"/>
    <property type="molecule type" value="Genomic_DNA"/>
</dbReference>
<organism evidence="2 3">
    <name type="scientific">Trifolium subterraneum</name>
    <name type="common">Subterranean clover</name>
    <dbReference type="NCBI Taxonomy" id="3900"/>
    <lineage>
        <taxon>Eukaryota</taxon>
        <taxon>Viridiplantae</taxon>
        <taxon>Streptophyta</taxon>
        <taxon>Embryophyta</taxon>
        <taxon>Tracheophyta</taxon>
        <taxon>Spermatophyta</taxon>
        <taxon>Magnoliopsida</taxon>
        <taxon>eudicotyledons</taxon>
        <taxon>Gunneridae</taxon>
        <taxon>Pentapetalae</taxon>
        <taxon>rosids</taxon>
        <taxon>fabids</taxon>
        <taxon>Fabales</taxon>
        <taxon>Fabaceae</taxon>
        <taxon>Papilionoideae</taxon>
        <taxon>50 kb inversion clade</taxon>
        <taxon>NPAAA clade</taxon>
        <taxon>Hologalegina</taxon>
        <taxon>IRL clade</taxon>
        <taxon>Trifolieae</taxon>
        <taxon>Trifolium</taxon>
    </lineage>
</organism>
<feature type="transmembrane region" description="Helical" evidence="1">
    <location>
        <begin position="37"/>
        <end position="57"/>
    </location>
</feature>
<dbReference type="Proteomes" id="UP000242715">
    <property type="component" value="Unassembled WGS sequence"/>
</dbReference>
<keyword evidence="1" id="KW-0812">Transmembrane</keyword>
<protein>
    <submittedName>
        <fullName evidence="2">Uncharacterized protein</fullName>
    </submittedName>
</protein>
<name>A0A2Z6PB60_TRISU</name>
<keyword evidence="1" id="KW-1133">Transmembrane helix</keyword>
<dbReference type="AlphaFoldDB" id="A0A2Z6PB60"/>
<accession>A0A2Z6PB60</accession>
<evidence type="ECO:0000313" key="3">
    <source>
        <dbReference type="Proteomes" id="UP000242715"/>
    </source>
</evidence>
<gene>
    <name evidence="2" type="ORF">TSUD_154340</name>
</gene>
<evidence type="ECO:0000256" key="1">
    <source>
        <dbReference type="SAM" id="Phobius"/>
    </source>
</evidence>
<proteinExistence type="predicted"/>
<reference evidence="3" key="1">
    <citation type="journal article" date="2017" name="Front. Plant Sci.">
        <title>Climate Clever Clovers: New Paradigm to Reduce the Environmental Footprint of Ruminants by Breeding Low Methanogenic Forages Utilizing Haplotype Variation.</title>
        <authorList>
            <person name="Kaur P."/>
            <person name="Appels R."/>
            <person name="Bayer P.E."/>
            <person name="Keeble-Gagnere G."/>
            <person name="Wang J."/>
            <person name="Hirakawa H."/>
            <person name="Shirasawa K."/>
            <person name="Vercoe P."/>
            <person name="Stefanova K."/>
            <person name="Durmic Z."/>
            <person name="Nichols P."/>
            <person name="Revell C."/>
            <person name="Isobe S.N."/>
            <person name="Edwards D."/>
            <person name="Erskine W."/>
        </authorList>
    </citation>
    <scope>NUCLEOTIDE SEQUENCE [LARGE SCALE GENOMIC DNA]</scope>
    <source>
        <strain evidence="3">cv. Daliak</strain>
    </source>
</reference>